<name>A0A9W6H6J1_9MICO</name>
<dbReference type="InterPro" id="IPR050832">
    <property type="entry name" value="Bact_Acetyltransf"/>
</dbReference>
<keyword evidence="1" id="KW-0808">Transferase</keyword>
<dbReference type="EMBL" id="BSEN01000001">
    <property type="protein sequence ID" value="GLJ74839.1"/>
    <property type="molecule type" value="Genomic_DNA"/>
</dbReference>
<dbReference type="GO" id="GO:0016747">
    <property type="term" value="F:acyltransferase activity, transferring groups other than amino-acyl groups"/>
    <property type="evidence" value="ECO:0007669"/>
    <property type="project" value="InterPro"/>
</dbReference>
<accession>A0A9W6H6J1</accession>
<reference evidence="4" key="1">
    <citation type="journal article" date="2014" name="Int. J. Syst. Evol. Microbiol.">
        <title>Complete genome sequence of Corynebacterium casei LMG S-19264T (=DSM 44701T), isolated from a smear-ripened cheese.</title>
        <authorList>
            <consortium name="US DOE Joint Genome Institute (JGI-PGF)"/>
            <person name="Walter F."/>
            <person name="Albersmeier A."/>
            <person name="Kalinowski J."/>
            <person name="Ruckert C."/>
        </authorList>
    </citation>
    <scope>NUCLEOTIDE SEQUENCE</scope>
    <source>
        <strain evidence="4">VKM Ac-1401</strain>
    </source>
</reference>
<dbReference type="Pfam" id="PF00583">
    <property type="entry name" value="Acetyltransf_1"/>
    <property type="match status" value="1"/>
</dbReference>
<keyword evidence="2" id="KW-0012">Acyltransferase</keyword>
<dbReference type="CDD" id="cd04301">
    <property type="entry name" value="NAT_SF"/>
    <property type="match status" value="1"/>
</dbReference>
<comment type="caution">
    <text evidence="4">The sequence shown here is derived from an EMBL/GenBank/DDBJ whole genome shotgun (WGS) entry which is preliminary data.</text>
</comment>
<dbReference type="SUPFAM" id="SSF55729">
    <property type="entry name" value="Acyl-CoA N-acyltransferases (Nat)"/>
    <property type="match status" value="1"/>
</dbReference>
<dbReference type="InterPro" id="IPR016181">
    <property type="entry name" value="Acyl_CoA_acyltransferase"/>
</dbReference>
<evidence type="ECO:0000313" key="4">
    <source>
        <dbReference type="EMBL" id="GLJ74839.1"/>
    </source>
</evidence>
<feature type="domain" description="N-acetyltransferase" evidence="3">
    <location>
        <begin position="4"/>
        <end position="153"/>
    </location>
</feature>
<evidence type="ECO:0000256" key="2">
    <source>
        <dbReference type="ARBA" id="ARBA00023315"/>
    </source>
</evidence>
<gene>
    <name evidence="4" type="ORF">GCM10017584_04120</name>
</gene>
<dbReference type="InterPro" id="IPR000182">
    <property type="entry name" value="GNAT_dom"/>
</dbReference>
<evidence type="ECO:0000256" key="1">
    <source>
        <dbReference type="ARBA" id="ARBA00022679"/>
    </source>
</evidence>
<evidence type="ECO:0000259" key="3">
    <source>
        <dbReference type="PROSITE" id="PS51186"/>
    </source>
</evidence>
<sequence>MAGVLIRELHDDEVRAAAELRLLWDLENDVEPPISRDEFLDSAERWYRRNASSHHCTVVVRDGAIVGMAWLAVIARVPTPRSVDRLSADVQSVYVIPAERNAGIGGRLLAAVLDRAWSLGAERVTVHSSAEALTVYERAGFAPSERLLQRYRP</sequence>
<dbReference type="AlphaFoldDB" id="A0A9W6H6J1"/>
<organism evidence="4 5">
    <name type="scientific">Leifsonia poae</name>
    <dbReference type="NCBI Taxonomy" id="110933"/>
    <lineage>
        <taxon>Bacteria</taxon>
        <taxon>Bacillati</taxon>
        <taxon>Actinomycetota</taxon>
        <taxon>Actinomycetes</taxon>
        <taxon>Micrococcales</taxon>
        <taxon>Microbacteriaceae</taxon>
        <taxon>Leifsonia</taxon>
    </lineage>
</organism>
<protein>
    <submittedName>
        <fullName evidence="4">N-acetyltransferase</fullName>
    </submittedName>
</protein>
<dbReference type="PANTHER" id="PTHR43877">
    <property type="entry name" value="AMINOALKYLPHOSPHONATE N-ACETYLTRANSFERASE-RELATED-RELATED"/>
    <property type="match status" value="1"/>
</dbReference>
<reference evidence="4" key="2">
    <citation type="submission" date="2023-01" db="EMBL/GenBank/DDBJ databases">
        <authorList>
            <person name="Sun Q."/>
            <person name="Evtushenko L."/>
        </authorList>
    </citation>
    <scope>NUCLEOTIDE SEQUENCE</scope>
    <source>
        <strain evidence="4">VKM Ac-1401</strain>
    </source>
</reference>
<keyword evidence="5" id="KW-1185">Reference proteome</keyword>
<dbReference type="RefSeq" id="WP_271175524.1">
    <property type="nucleotide sequence ID" value="NZ_BAAAJO010000001.1"/>
</dbReference>
<dbReference type="Proteomes" id="UP001142372">
    <property type="component" value="Unassembled WGS sequence"/>
</dbReference>
<dbReference type="PROSITE" id="PS51186">
    <property type="entry name" value="GNAT"/>
    <property type="match status" value="1"/>
</dbReference>
<dbReference type="Gene3D" id="3.40.630.30">
    <property type="match status" value="1"/>
</dbReference>
<evidence type="ECO:0000313" key="5">
    <source>
        <dbReference type="Proteomes" id="UP001142372"/>
    </source>
</evidence>
<proteinExistence type="predicted"/>